<dbReference type="AlphaFoldDB" id="P28165"/>
<dbReference type="PIR" id="S27953">
    <property type="entry name" value="S27953"/>
</dbReference>
<evidence type="ECO:0000313" key="2">
    <source>
        <dbReference type="EMBL" id="AAA31091.1"/>
    </source>
</evidence>
<feature type="compositionally biased region" description="Basic and acidic residues" evidence="1">
    <location>
        <begin position="121"/>
        <end position="131"/>
    </location>
</feature>
<feature type="non-terminal residue" evidence="2">
    <location>
        <position position="1"/>
    </location>
</feature>
<organism evidence="2">
    <name type="scientific">Sus scrofa</name>
    <name type="common">Pig</name>
    <dbReference type="NCBI Taxonomy" id="9823"/>
    <lineage>
        <taxon>Eukaryota</taxon>
        <taxon>Metazoa</taxon>
        <taxon>Chordata</taxon>
        <taxon>Craniata</taxon>
        <taxon>Vertebrata</taxon>
        <taxon>Euteleostomi</taxon>
        <taxon>Mammalia</taxon>
        <taxon>Eutheria</taxon>
        <taxon>Laurasiatheria</taxon>
        <taxon>Artiodactyla</taxon>
        <taxon>Suina</taxon>
        <taxon>Suidae</taxon>
        <taxon>Sus</taxon>
    </lineage>
</organism>
<sequence>HRRHRGPEFGQELRAGGPVGGPSPQRQRNHHQVSASPEAEKEGVSVAGEDQLPQSGAPAARPLPGGAGNTQSPGCHRWERSWHQPRAHQSGGHLPGGSRPDPHRSSRHHQGGRGQPAPGHRTADQGAHQEVHPGAADHQLGGGPLQRGHRHHGGAAHGPGGGPRRRQDHRDPDQTRSGGHRRRESCPECDAEPHIPSQEGLHDSEVPRPAGDLEQAEPGRGNQEGNRILSLASALQNPAGGRKGHSASSGRTTHRRAHRAYQCELVG</sequence>
<name>P28165_PIG</name>
<evidence type="ECO:0000256" key="1">
    <source>
        <dbReference type="SAM" id="MobiDB-lite"/>
    </source>
</evidence>
<accession>P28165</accession>
<dbReference type="EMBL" id="M65088">
    <property type="protein sequence ID" value="AAA31091.1"/>
    <property type="molecule type" value="mRNA"/>
</dbReference>
<feature type="region of interest" description="Disordered" evidence="1">
    <location>
        <begin position="1"/>
        <end position="267"/>
    </location>
</feature>
<proteinExistence type="evidence at transcript level"/>
<reference evidence="2" key="1">
    <citation type="journal article" date="1992" name="J. Interferon Res.">
        <title>Molecular cloning of porcine Mx cDNAs: new members of a family of interferon-inducible proteins with homology to GTP-binding proteins.</title>
        <authorList>
            <person name="Mueller M."/>
            <person name="Brem G."/>
        </authorList>
    </citation>
    <scope>NUCLEOTIDE SEQUENCE</scope>
</reference>
<protein>
    <submittedName>
        <fullName evidence="2">Mx protein</fullName>
    </submittedName>
</protein>